<dbReference type="GO" id="GO:0046872">
    <property type="term" value="F:metal ion binding"/>
    <property type="evidence" value="ECO:0007669"/>
    <property type="project" value="UniProtKB-KW"/>
</dbReference>
<dbReference type="SMART" id="SM00050">
    <property type="entry name" value="DISIN"/>
    <property type="match status" value="1"/>
</dbReference>
<evidence type="ECO:0000313" key="5">
    <source>
        <dbReference type="Ensembl" id="ENSZLMP00000002925.1"/>
    </source>
</evidence>
<evidence type="ECO:0008006" key="7">
    <source>
        <dbReference type="Google" id="ProtNLM"/>
    </source>
</evidence>
<dbReference type="PROSITE" id="PS50215">
    <property type="entry name" value="ADAM_MEPRO"/>
    <property type="match status" value="1"/>
</dbReference>
<feature type="domain" description="Disintegrin" evidence="3">
    <location>
        <begin position="168"/>
        <end position="250"/>
    </location>
</feature>
<evidence type="ECO:0000256" key="1">
    <source>
        <dbReference type="PROSITE-ProRule" id="PRU00068"/>
    </source>
</evidence>
<dbReference type="Proteomes" id="UP000694401">
    <property type="component" value="Unassembled WGS sequence"/>
</dbReference>
<feature type="domain" description="Peptidase M12B" evidence="4">
    <location>
        <begin position="1"/>
        <end position="160"/>
    </location>
</feature>
<dbReference type="GO" id="GO:0004222">
    <property type="term" value="F:metalloendopeptidase activity"/>
    <property type="evidence" value="ECO:0007669"/>
    <property type="project" value="InterPro"/>
</dbReference>
<dbReference type="Gene3D" id="3.40.390.10">
    <property type="entry name" value="Collagenase (Catalytic Domain)"/>
    <property type="match status" value="1"/>
</dbReference>
<feature type="binding site" evidence="2">
    <location>
        <position position="94"/>
    </location>
    <ligand>
        <name>Zn(2+)</name>
        <dbReference type="ChEBI" id="CHEBI:29105"/>
        <note>catalytic</note>
    </ligand>
</feature>
<proteinExistence type="predicted"/>
<reference evidence="5" key="2">
    <citation type="submission" date="2025-09" db="UniProtKB">
        <authorList>
            <consortium name="Ensembl"/>
        </authorList>
    </citation>
    <scope>IDENTIFICATION</scope>
</reference>
<feature type="binding site" evidence="2">
    <location>
        <position position="98"/>
    </location>
    <ligand>
        <name>Zn(2+)</name>
        <dbReference type="ChEBI" id="CHEBI:29105"/>
        <note>catalytic</note>
    </ligand>
</feature>
<keyword evidence="6" id="KW-1185">Reference proteome</keyword>
<dbReference type="InterPro" id="IPR036436">
    <property type="entry name" value="Disintegrin_dom_sf"/>
</dbReference>
<keyword evidence="1" id="KW-1015">Disulfide bond</keyword>
<dbReference type="InterPro" id="IPR024079">
    <property type="entry name" value="MetalloPept_cat_dom_sf"/>
</dbReference>
<dbReference type="PANTHER" id="PTHR11905">
    <property type="entry name" value="ADAM A DISINTEGRIN AND METALLOPROTEASE DOMAIN"/>
    <property type="match status" value="1"/>
</dbReference>
<keyword evidence="2" id="KW-0862">Zinc</keyword>
<dbReference type="GO" id="GO:0005615">
    <property type="term" value="C:extracellular space"/>
    <property type="evidence" value="ECO:0007669"/>
    <property type="project" value="TreeGrafter"/>
</dbReference>
<reference evidence="5" key="1">
    <citation type="submission" date="2025-08" db="UniProtKB">
        <authorList>
            <consortium name="Ensembl"/>
        </authorList>
    </citation>
    <scope>IDENTIFICATION</scope>
</reference>
<dbReference type="Pfam" id="PF08516">
    <property type="entry name" value="ADAM_CR"/>
    <property type="match status" value="1"/>
</dbReference>
<feature type="binding site" evidence="2">
    <location>
        <position position="104"/>
    </location>
    <ligand>
        <name>Zn(2+)</name>
        <dbReference type="ChEBI" id="CHEBI:29105"/>
        <note>catalytic</note>
    </ligand>
</feature>
<evidence type="ECO:0000256" key="2">
    <source>
        <dbReference type="PROSITE-ProRule" id="PRU00276"/>
    </source>
</evidence>
<organism evidence="5 6">
    <name type="scientific">Zosterops lateralis melanops</name>
    <dbReference type="NCBI Taxonomy" id="1220523"/>
    <lineage>
        <taxon>Eukaryota</taxon>
        <taxon>Metazoa</taxon>
        <taxon>Chordata</taxon>
        <taxon>Craniata</taxon>
        <taxon>Vertebrata</taxon>
        <taxon>Euteleostomi</taxon>
        <taxon>Archelosauria</taxon>
        <taxon>Archosauria</taxon>
        <taxon>Dinosauria</taxon>
        <taxon>Saurischia</taxon>
        <taxon>Theropoda</taxon>
        <taxon>Coelurosauria</taxon>
        <taxon>Aves</taxon>
        <taxon>Neognathae</taxon>
        <taxon>Neoaves</taxon>
        <taxon>Telluraves</taxon>
        <taxon>Australaves</taxon>
        <taxon>Passeriformes</taxon>
        <taxon>Sylvioidea</taxon>
        <taxon>Zosteropidae</taxon>
        <taxon>Zosterops</taxon>
    </lineage>
</organism>
<dbReference type="Pfam" id="PF00200">
    <property type="entry name" value="Disintegrin"/>
    <property type="match status" value="1"/>
</dbReference>
<dbReference type="Ensembl" id="ENSZLMT00000003031.1">
    <property type="protein sequence ID" value="ENSZLMP00000002925.1"/>
    <property type="gene ID" value="ENSZLMG00000002153.1"/>
</dbReference>
<dbReference type="PROSITE" id="PS50214">
    <property type="entry name" value="DISINTEGRIN_2"/>
    <property type="match status" value="1"/>
</dbReference>
<sequence>RPLGVRVALLAVEVWSEGDKIPVGSSARAVLERFLRCGDVDSSLYVFPHTFRGRQHGQYLCPPNPLLPPPALPEPPVPQDHSISVLVIASTVAHQLGHNLGMRHDSTGRLCDCGDLQHDRGCIMAPPTGLTPGLSFSNCSRQDLEHSLQQGQGWCLSNIPEPQLLTGSPTCGNHFVELGEECDCGLSVVRGALGNSCQLMPGAVCATGDTCCQDCQVSGHMCREPLGECDLPEFCDGVSPRCPPDTFLQDGQPCAGGRARCYSGACATYEGQCQQLLGPGASPVSSSCMAALNTRGDERGHCGQLPNGSYVTCTQQDTSCGMLQCQRGSTHGERPEGSCQGTHLPGDEDVTDAAMVLPGTACGPGKVSSEAREEGTGRGLLVLTPHPPQMCLQHQCQDISMLDYQQCQSKCHGHGVSVGLGSGCWQR</sequence>
<dbReference type="GO" id="GO:0007229">
    <property type="term" value="P:integrin-mediated signaling pathway"/>
    <property type="evidence" value="ECO:0007669"/>
    <property type="project" value="TreeGrafter"/>
</dbReference>
<dbReference type="InterPro" id="IPR006586">
    <property type="entry name" value="ADAM_Cys-rich"/>
</dbReference>
<evidence type="ECO:0000259" key="4">
    <source>
        <dbReference type="PROSITE" id="PS50215"/>
    </source>
</evidence>
<dbReference type="AlphaFoldDB" id="A0A8D2NUJ0"/>
<dbReference type="Pfam" id="PF01421">
    <property type="entry name" value="Reprolysin"/>
    <property type="match status" value="1"/>
</dbReference>
<protein>
    <recommendedName>
        <fullName evidence="7">ADA15 protein</fullName>
    </recommendedName>
</protein>
<feature type="disulfide bond" evidence="1">
    <location>
        <begin position="222"/>
        <end position="242"/>
    </location>
</feature>
<dbReference type="SUPFAM" id="SSF55486">
    <property type="entry name" value="Metalloproteases ('zincins'), catalytic domain"/>
    <property type="match status" value="1"/>
</dbReference>
<comment type="caution">
    <text evidence="2">Lacks conserved residue(s) required for the propagation of feature annotation.</text>
</comment>
<dbReference type="GO" id="GO:0006508">
    <property type="term" value="P:proteolysis"/>
    <property type="evidence" value="ECO:0007669"/>
    <property type="project" value="InterPro"/>
</dbReference>
<dbReference type="InterPro" id="IPR001762">
    <property type="entry name" value="Disintegrin_dom"/>
</dbReference>
<dbReference type="GO" id="GO:0045087">
    <property type="term" value="P:innate immune response"/>
    <property type="evidence" value="ECO:0007669"/>
    <property type="project" value="TreeGrafter"/>
</dbReference>
<dbReference type="SMART" id="SM00608">
    <property type="entry name" value="ACR"/>
    <property type="match status" value="1"/>
</dbReference>
<dbReference type="Gene3D" id="4.10.70.10">
    <property type="entry name" value="Disintegrin domain"/>
    <property type="match status" value="1"/>
</dbReference>
<dbReference type="PANTHER" id="PTHR11905:SF130">
    <property type="entry name" value="DISINTEGRIN AND METALLOPROTEINASE DOMAIN-CONTAINING PROTEIN 15"/>
    <property type="match status" value="1"/>
</dbReference>
<dbReference type="InterPro" id="IPR001590">
    <property type="entry name" value="Peptidase_M12B"/>
</dbReference>
<dbReference type="SUPFAM" id="SSF57552">
    <property type="entry name" value="Blood coagulation inhibitor (disintegrin)"/>
    <property type="match status" value="1"/>
</dbReference>
<accession>A0A8D2NUJ0</accession>
<keyword evidence="2" id="KW-0479">Metal-binding</keyword>
<dbReference type="GO" id="GO:0005178">
    <property type="term" value="F:integrin binding"/>
    <property type="evidence" value="ECO:0007669"/>
    <property type="project" value="TreeGrafter"/>
</dbReference>
<evidence type="ECO:0000259" key="3">
    <source>
        <dbReference type="PROSITE" id="PS50214"/>
    </source>
</evidence>
<name>A0A8D2NUJ0_ZOSLA</name>
<evidence type="ECO:0000313" key="6">
    <source>
        <dbReference type="Proteomes" id="UP000694401"/>
    </source>
</evidence>